<keyword evidence="1" id="KW-0975">Bacterial flagellum</keyword>
<dbReference type="GO" id="GO:0009288">
    <property type="term" value="C:bacterial-type flagellum"/>
    <property type="evidence" value="ECO:0007669"/>
    <property type="project" value="InterPro"/>
</dbReference>
<dbReference type="RefSeq" id="WP_028092544.1">
    <property type="nucleotide sequence ID" value="NZ_BNAP01000003.1"/>
</dbReference>
<keyword evidence="3" id="KW-1185">Reference proteome</keyword>
<organism evidence="2 3">
    <name type="scientific">Pseudodonghicola xiamenensis</name>
    <dbReference type="NCBI Taxonomy" id="337702"/>
    <lineage>
        <taxon>Bacteria</taxon>
        <taxon>Pseudomonadati</taxon>
        <taxon>Pseudomonadota</taxon>
        <taxon>Alphaproteobacteria</taxon>
        <taxon>Rhodobacterales</taxon>
        <taxon>Paracoccaceae</taxon>
        <taxon>Pseudodonghicola</taxon>
    </lineage>
</organism>
<accession>A0A8J3H6H3</accession>
<sequence>MAELSSIRPDLIAEAAYGKSKGLGVAAAEPDQGPSFGDMIRKAAEGAVESVRYGDVTAQASMTDKIGMQQAVEATMAMESTVRVSVALRDKLVDAYKDIINMSI</sequence>
<dbReference type="GO" id="GO:0003774">
    <property type="term" value="F:cytoskeletal motor activity"/>
    <property type="evidence" value="ECO:0007669"/>
    <property type="project" value="InterPro"/>
</dbReference>
<dbReference type="Proteomes" id="UP000611500">
    <property type="component" value="Unassembled WGS sequence"/>
</dbReference>
<dbReference type="Pfam" id="PF02049">
    <property type="entry name" value="FliE"/>
    <property type="match status" value="1"/>
</dbReference>
<evidence type="ECO:0000313" key="2">
    <source>
        <dbReference type="EMBL" id="GHG85412.1"/>
    </source>
</evidence>
<dbReference type="GO" id="GO:0005198">
    <property type="term" value="F:structural molecule activity"/>
    <property type="evidence" value="ECO:0007669"/>
    <property type="project" value="InterPro"/>
</dbReference>
<dbReference type="GO" id="GO:0071973">
    <property type="term" value="P:bacterial-type flagellum-dependent cell motility"/>
    <property type="evidence" value="ECO:0007669"/>
    <property type="project" value="InterPro"/>
</dbReference>
<dbReference type="EMBL" id="BNAP01000003">
    <property type="protein sequence ID" value="GHG85412.1"/>
    <property type="molecule type" value="Genomic_DNA"/>
</dbReference>
<name>A0A8J3H6H3_9RHOB</name>
<protein>
    <recommendedName>
        <fullName evidence="4">Flagellar hook-basal body complex protein FliE</fullName>
    </recommendedName>
</protein>
<comment type="caution">
    <text evidence="2">The sequence shown here is derived from an EMBL/GenBank/DDBJ whole genome shotgun (WGS) entry which is preliminary data.</text>
</comment>
<reference evidence="2" key="2">
    <citation type="submission" date="2020-09" db="EMBL/GenBank/DDBJ databases">
        <authorList>
            <person name="Sun Q."/>
            <person name="Zhou Y."/>
        </authorList>
    </citation>
    <scope>NUCLEOTIDE SEQUENCE</scope>
    <source>
        <strain evidence="2">CGMCC 1.7081</strain>
    </source>
</reference>
<reference evidence="2" key="1">
    <citation type="journal article" date="2014" name="Int. J. Syst. Evol. Microbiol.">
        <title>Complete genome sequence of Corynebacterium casei LMG S-19264T (=DSM 44701T), isolated from a smear-ripened cheese.</title>
        <authorList>
            <consortium name="US DOE Joint Genome Institute (JGI-PGF)"/>
            <person name="Walter F."/>
            <person name="Albersmeier A."/>
            <person name="Kalinowski J."/>
            <person name="Ruckert C."/>
        </authorList>
    </citation>
    <scope>NUCLEOTIDE SEQUENCE</scope>
    <source>
        <strain evidence="2">CGMCC 1.7081</strain>
    </source>
</reference>
<evidence type="ECO:0000256" key="1">
    <source>
        <dbReference type="ARBA" id="ARBA00023143"/>
    </source>
</evidence>
<evidence type="ECO:0008006" key="4">
    <source>
        <dbReference type="Google" id="ProtNLM"/>
    </source>
</evidence>
<gene>
    <name evidence="2" type="ORF">GCM10010961_12450</name>
</gene>
<evidence type="ECO:0000313" key="3">
    <source>
        <dbReference type="Proteomes" id="UP000611500"/>
    </source>
</evidence>
<dbReference type="InterPro" id="IPR001624">
    <property type="entry name" value="FliE"/>
</dbReference>
<proteinExistence type="predicted"/>
<dbReference type="AlphaFoldDB" id="A0A8J3H6H3"/>